<dbReference type="GO" id="GO:0031628">
    <property type="term" value="F:opioid receptor binding"/>
    <property type="evidence" value="ECO:0007669"/>
    <property type="project" value="TreeGrafter"/>
</dbReference>
<dbReference type="GO" id="GO:0043679">
    <property type="term" value="C:axon terminus"/>
    <property type="evidence" value="ECO:0007669"/>
    <property type="project" value="TreeGrafter"/>
</dbReference>
<comment type="caution">
    <text evidence="5">The sequence shown here is derived from an EMBL/GenBank/DDBJ whole genome shotgun (WGS) entry which is preliminary data.</text>
</comment>
<dbReference type="GO" id="GO:0007600">
    <property type="term" value="P:sensory perception"/>
    <property type="evidence" value="ECO:0007669"/>
    <property type="project" value="TreeGrafter"/>
</dbReference>
<dbReference type="GO" id="GO:0043025">
    <property type="term" value="C:neuronal cell body"/>
    <property type="evidence" value="ECO:0007669"/>
    <property type="project" value="TreeGrafter"/>
</dbReference>
<dbReference type="Proteomes" id="UP000579812">
    <property type="component" value="Unassembled WGS sequence"/>
</dbReference>
<dbReference type="GO" id="GO:0030425">
    <property type="term" value="C:dendrite"/>
    <property type="evidence" value="ECO:0007669"/>
    <property type="project" value="TreeGrafter"/>
</dbReference>
<dbReference type="PANTHER" id="PTHR11438:SF2">
    <property type="entry name" value="PREPRONOCICEPTIN"/>
    <property type="match status" value="1"/>
</dbReference>
<evidence type="ECO:0000256" key="3">
    <source>
        <dbReference type="ARBA" id="ARBA00022525"/>
    </source>
</evidence>
<dbReference type="PANTHER" id="PTHR11438">
    <property type="entry name" value="PROENKEPHALIN"/>
    <property type="match status" value="1"/>
</dbReference>
<dbReference type="GO" id="GO:0007218">
    <property type="term" value="P:neuropeptide signaling pathway"/>
    <property type="evidence" value="ECO:0007669"/>
    <property type="project" value="InterPro"/>
</dbReference>
<dbReference type="InterPro" id="IPR006024">
    <property type="entry name" value="Opioid_neupept"/>
</dbReference>
<comment type="similarity">
    <text evidence="2">Belongs to the opioid neuropeptide precursor family.</text>
</comment>
<keyword evidence="3" id="KW-0964">Secreted</keyword>
<accession>A0A7J6C464</accession>
<comment type="subcellular location">
    <subcellularLocation>
        <location evidence="1">Secreted</location>
    </subcellularLocation>
</comment>
<evidence type="ECO:0000313" key="6">
    <source>
        <dbReference type="Proteomes" id="UP000579812"/>
    </source>
</evidence>
<keyword evidence="6" id="KW-1185">Reference proteome</keyword>
<dbReference type="Pfam" id="PF01160">
    <property type="entry name" value="Opiods_neuropep"/>
    <property type="match status" value="1"/>
</dbReference>
<protein>
    <recommendedName>
        <fullName evidence="7">Prepronociceptin</fullName>
    </recommendedName>
</protein>
<proteinExistence type="inferred from homology"/>
<evidence type="ECO:0000256" key="2">
    <source>
        <dbReference type="ARBA" id="ARBA00008543"/>
    </source>
</evidence>
<keyword evidence="4" id="KW-1015">Disulfide bond</keyword>
<dbReference type="AlphaFoldDB" id="A0A7J6C464"/>
<gene>
    <name evidence="5" type="ORF">G5714_016857</name>
</gene>
<dbReference type="GO" id="GO:0005886">
    <property type="term" value="C:plasma membrane"/>
    <property type="evidence" value="ECO:0007669"/>
    <property type="project" value="TreeGrafter"/>
</dbReference>
<dbReference type="GO" id="GO:0005576">
    <property type="term" value="C:extracellular region"/>
    <property type="evidence" value="ECO:0007669"/>
    <property type="project" value="UniProtKB-SubCell"/>
</dbReference>
<dbReference type="EMBL" id="JAAMOB010000017">
    <property type="protein sequence ID" value="KAF4102057.1"/>
    <property type="molecule type" value="Genomic_DNA"/>
</dbReference>
<evidence type="ECO:0000256" key="4">
    <source>
        <dbReference type="ARBA" id="ARBA00023157"/>
    </source>
</evidence>
<dbReference type="GO" id="GO:0007268">
    <property type="term" value="P:chemical synaptic transmission"/>
    <property type="evidence" value="ECO:0007669"/>
    <property type="project" value="TreeGrafter"/>
</dbReference>
<evidence type="ECO:0000313" key="5">
    <source>
        <dbReference type="EMBL" id="KAF4102057.1"/>
    </source>
</evidence>
<name>A0A7J6C464_9TELE</name>
<organism evidence="5 6">
    <name type="scientific">Onychostoma macrolepis</name>
    <dbReference type="NCBI Taxonomy" id="369639"/>
    <lineage>
        <taxon>Eukaryota</taxon>
        <taxon>Metazoa</taxon>
        <taxon>Chordata</taxon>
        <taxon>Craniata</taxon>
        <taxon>Vertebrata</taxon>
        <taxon>Euteleostomi</taxon>
        <taxon>Actinopterygii</taxon>
        <taxon>Neopterygii</taxon>
        <taxon>Teleostei</taxon>
        <taxon>Ostariophysi</taxon>
        <taxon>Cypriniformes</taxon>
        <taxon>Cyprinidae</taxon>
        <taxon>Acrossocheilinae</taxon>
        <taxon>Onychostoma</taxon>
    </lineage>
</organism>
<evidence type="ECO:0008006" key="7">
    <source>
        <dbReference type="Google" id="ProtNLM"/>
    </source>
</evidence>
<reference evidence="5 6" key="1">
    <citation type="submission" date="2020-04" db="EMBL/GenBank/DDBJ databases">
        <title>Chromosome-level genome assembly of a cyprinid fish Onychostoma macrolepis by integration of Nanopore Sequencing, Bionano and Hi-C technology.</title>
        <authorList>
            <person name="Wang D."/>
        </authorList>
    </citation>
    <scope>NUCLEOTIDE SEQUENCE [LARGE SCALE GENOMIC DNA]</scope>
    <source>
        <strain evidence="5">SWU-2019</strain>
        <tissue evidence="5">Muscle</tissue>
    </source>
</reference>
<evidence type="ECO:0000256" key="1">
    <source>
        <dbReference type="ARBA" id="ARBA00004613"/>
    </source>
</evidence>
<sequence length="340" mass="38591">MKRCLFSLNTSESTSQPHRVPARCGINVPFQLRYRTVKLGLICGSTLPVQKGCVSIRRPSNSILIGNKQKQAIGEYNRLQFQQICSGQVPEPHTAQTALQLLTHCVMKTPLWTLLLLGLCNPAWCDCQKDCLFCSQKLPNEYAFNNLVCLVECHGKLYPGDTWEMCRRTIVEQNPKALLLVGNSMLKRAEEEADTSLPVDQDDGQYSETLQRFDHIARALGTDDQDQDMQLSKFLQVQSAQESEEERDGDSEVAGDEEEAAVHLIKRFGGFLKNKYGYRKFIDPGRSLQKRYGGFIGVRKSARKWNNQKRFSEFLKQYLGMSTRASEFNSMSADVTQQNE</sequence>
<dbReference type="PRINTS" id="PR01028">
    <property type="entry name" value="OPIOIDPRCRSR"/>
</dbReference>